<keyword evidence="1" id="KW-0472">Membrane</keyword>
<feature type="transmembrane region" description="Helical" evidence="1">
    <location>
        <begin position="12"/>
        <end position="34"/>
    </location>
</feature>
<proteinExistence type="predicted"/>
<evidence type="ECO:0000313" key="4">
    <source>
        <dbReference type="Proteomes" id="UP001199642"/>
    </source>
</evidence>
<evidence type="ECO:0000259" key="2">
    <source>
        <dbReference type="Pfam" id="PF10756"/>
    </source>
</evidence>
<organism evidence="3 4">
    <name type="scientific">Microbacterium resistens</name>
    <dbReference type="NCBI Taxonomy" id="156977"/>
    <lineage>
        <taxon>Bacteria</taxon>
        <taxon>Bacillati</taxon>
        <taxon>Actinomycetota</taxon>
        <taxon>Actinomycetes</taxon>
        <taxon>Micrococcales</taxon>
        <taxon>Microbacteriaceae</taxon>
        <taxon>Microbacterium</taxon>
    </lineage>
</organism>
<feature type="transmembrane region" description="Helical" evidence="1">
    <location>
        <begin position="40"/>
        <end position="60"/>
    </location>
</feature>
<sequence length="195" mass="20981">MSGASQPGGGRTYRSPLGPIVLTLVSALALFLLGDAVARGSWGLMLLYAPWVLLAVWIVYEISFVSAVRVDDEGATVRNMLRTTRFGWRRVRDVDLRWQLEFALDDGTRVSCFGGPGRSRPPRQTGRGEGEVKVPASLQALTEIRDRWEAAVDAAPGPAGEGADAPIRRGWDLPAVAALAIIAIWAIAAILIAYA</sequence>
<reference evidence="3 4" key="1">
    <citation type="submission" date="2023-01" db="EMBL/GenBank/DDBJ databases">
        <title>Characterization of estradiol degrading bacteria Microbacterium sp. MZT7 and reveal degrading genes through genome analysis.</title>
        <authorList>
            <person name="Hao P."/>
            <person name="Gao Y."/>
        </authorList>
    </citation>
    <scope>NUCLEOTIDE SEQUENCE [LARGE SCALE GENOMIC DNA]</scope>
    <source>
        <strain evidence="3 4">MZT7</strain>
    </source>
</reference>
<dbReference type="EMBL" id="CP082781">
    <property type="protein sequence ID" value="UGS26894.1"/>
    <property type="molecule type" value="Genomic_DNA"/>
</dbReference>
<keyword evidence="1" id="KW-0812">Transmembrane</keyword>
<dbReference type="Proteomes" id="UP001199642">
    <property type="component" value="Chromosome"/>
</dbReference>
<evidence type="ECO:0000256" key="1">
    <source>
        <dbReference type="SAM" id="Phobius"/>
    </source>
</evidence>
<feature type="domain" description="Low molecular weight protein antigen 6 PH" evidence="2">
    <location>
        <begin position="67"/>
        <end position="111"/>
    </location>
</feature>
<dbReference type="InterPro" id="IPR019692">
    <property type="entry name" value="CFP-6_PH"/>
</dbReference>
<keyword evidence="4" id="KW-1185">Reference proteome</keyword>
<dbReference type="RefSeq" id="WP_231820431.1">
    <property type="nucleotide sequence ID" value="NZ_CP082781.1"/>
</dbReference>
<protein>
    <submittedName>
        <fullName evidence="3">PH domain-containing protein</fullName>
    </submittedName>
</protein>
<evidence type="ECO:0000313" key="3">
    <source>
        <dbReference type="EMBL" id="UGS26894.1"/>
    </source>
</evidence>
<gene>
    <name evidence="3" type="ORF">K8F61_01290</name>
</gene>
<name>A0ABY3RSE5_9MICO</name>
<keyword evidence="1" id="KW-1133">Transmembrane helix</keyword>
<dbReference type="Pfam" id="PF10756">
    <property type="entry name" value="bPH_6"/>
    <property type="match status" value="1"/>
</dbReference>
<feature type="transmembrane region" description="Helical" evidence="1">
    <location>
        <begin position="175"/>
        <end position="194"/>
    </location>
</feature>
<accession>A0ABY3RSE5</accession>